<dbReference type="AlphaFoldDB" id="A0A158CN83"/>
<proteinExistence type="predicted"/>
<dbReference type="EMBL" id="FCOI02000025">
    <property type="protein sequence ID" value="SAK83017.1"/>
    <property type="molecule type" value="Genomic_DNA"/>
</dbReference>
<protein>
    <submittedName>
        <fullName evidence="1">Acyl carrier protein</fullName>
    </submittedName>
</protein>
<gene>
    <name evidence="1" type="ORF">AWB76_05692</name>
</gene>
<keyword evidence="2" id="KW-1185">Reference proteome</keyword>
<accession>A0A158CN83</accession>
<dbReference type="RefSeq" id="WP_061163386.1">
    <property type="nucleotide sequence ID" value="NZ_FCOI02000025.1"/>
</dbReference>
<dbReference type="InterPro" id="IPR010862">
    <property type="entry name" value="DUF1493"/>
</dbReference>
<evidence type="ECO:0000313" key="1">
    <source>
        <dbReference type="EMBL" id="SAK83017.1"/>
    </source>
</evidence>
<dbReference type="Pfam" id="PF07377">
    <property type="entry name" value="DUF1493"/>
    <property type="match status" value="1"/>
</dbReference>
<reference evidence="2" key="1">
    <citation type="submission" date="2016-01" db="EMBL/GenBank/DDBJ databases">
        <authorList>
            <person name="Peeters Charlotte."/>
        </authorList>
    </citation>
    <scope>NUCLEOTIDE SEQUENCE [LARGE SCALE GENOMIC DNA]</scope>
</reference>
<evidence type="ECO:0000313" key="2">
    <source>
        <dbReference type="Proteomes" id="UP000054624"/>
    </source>
</evidence>
<organism evidence="1 2">
    <name type="scientific">Caballeronia temeraria</name>
    <dbReference type="NCBI Taxonomy" id="1777137"/>
    <lineage>
        <taxon>Bacteria</taxon>
        <taxon>Pseudomonadati</taxon>
        <taxon>Pseudomonadota</taxon>
        <taxon>Betaproteobacteria</taxon>
        <taxon>Burkholderiales</taxon>
        <taxon>Burkholderiaceae</taxon>
        <taxon>Caballeronia</taxon>
    </lineage>
</organism>
<dbReference type="OrthoDB" id="9006902at2"/>
<dbReference type="Proteomes" id="UP000054624">
    <property type="component" value="Unassembled WGS sequence"/>
</dbReference>
<dbReference type="STRING" id="1777137.AWB76_05692"/>
<sequence length="127" mass="15009">MTRPLALSAELEAFLRAEIAYAKRRVLVLTDRIEEDLKYTGDDAYELMQLFFQKFSVDAGDYEFNRHFEFYCFPTLFGGFVRRRLEKRGVKLYAPEDRIPVTVGMLQLAIELGRWDTEQLRMSVIER</sequence>
<name>A0A158CN83_9BURK</name>